<dbReference type="Gramene" id="CDY26980">
    <property type="protein sequence ID" value="CDY26980"/>
    <property type="gene ID" value="GSBRNA2T00036751001"/>
</dbReference>
<dbReference type="InterPro" id="IPR008906">
    <property type="entry name" value="HATC_C_dom"/>
</dbReference>
<dbReference type="Proteomes" id="UP001295469">
    <property type="component" value="Chromosome C09"/>
</dbReference>
<proteinExistence type="predicted"/>
<dbReference type="GO" id="GO:0046983">
    <property type="term" value="F:protein dimerization activity"/>
    <property type="evidence" value="ECO:0007669"/>
    <property type="project" value="InterPro"/>
</dbReference>
<reference evidence="4 5" key="1">
    <citation type="journal article" date="2014" name="Science">
        <title>Plant genetics. Early allopolyploid evolution in the post-Neolithic Brassica napus oilseed genome.</title>
        <authorList>
            <person name="Chalhoub B."/>
            <person name="Denoeud F."/>
            <person name="Liu S."/>
            <person name="Parkin I.A."/>
            <person name="Tang H."/>
            <person name="Wang X."/>
            <person name="Chiquet J."/>
            <person name="Belcram H."/>
            <person name="Tong C."/>
            <person name="Samans B."/>
            <person name="Correa M."/>
            <person name="Da Silva C."/>
            <person name="Just J."/>
            <person name="Falentin C."/>
            <person name="Koh C.S."/>
            <person name="Le Clainche I."/>
            <person name="Bernard M."/>
            <person name="Bento P."/>
            <person name="Noel B."/>
            <person name="Labadie K."/>
            <person name="Alberti A."/>
            <person name="Charles M."/>
            <person name="Arnaud D."/>
            <person name="Guo H."/>
            <person name="Daviaud C."/>
            <person name="Alamery S."/>
            <person name="Jabbari K."/>
            <person name="Zhao M."/>
            <person name="Edger P.P."/>
            <person name="Chelaifa H."/>
            <person name="Tack D."/>
            <person name="Lassalle G."/>
            <person name="Mestiri I."/>
            <person name="Schnel N."/>
            <person name="Le Paslier M.C."/>
            <person name="Fan G."/>
            <person name="Renault V."/>
            <person name="Bayer P.E."/>
            <person name="Golicz A.A."/>
            <person name="Manoli S."/>
            <person name="Lee T.H."/>
            <person name="Thi V.H."/>
            <person name="Chalabi S."/>
            <person name="Hu Q."/>
            <person name="Fan C."/>
            <person name="Tollenaere R."/>
            <person name="Lu Y."/>
            <person name="Battail C."/>
            <person name="Shen J."/>
            <person name="Sidebottom C.H."/>
            <person name="Wang X."/>
            <person name="Canaguier A."/>
            <person name="Chauveau A."/>
            <person name="Berard A."/>
            <person name="Deniot G."/>
            <person name="Guan M."/>
            <person name="Liu Z."/>
            <person name="Sun F."/>
            <person name="Lim Y.P."/>
            <person name="Lyons E."/>
            <person name="Town C.D."/>
            <person name="Bancroft I."/>
            <person name="Wang X."/>
            <person name="Meng J."/>
            <person name="Ma J."/>
            <person name="Pires J.C."/>
            <person name="King G.J."/>
            <person name="Brunel D."/>
            <person name="Delourme R."/>
            <person name="Renard M."/>
            <person name="Aury J.M."/>
            <person name="Adams K.L."/>
            <person name="Batley J."/>
            <person name="Snowdon R.J."/>
            <person name="Tost J."/>
            <person name="Edwards D."/>
            <person name="Zhou Y."/>
            <person name="Hua W."/>
            <person name="Sharpe A.G."/>
            <person name="Paterson A.H."/>
            <person name="Guan C."/>
            <person name="Wincker P."/>
        </authorList>
    </citation>
    <scope>NUCLEOTIDE SEQUENCE [LARGE SCALE GENOMIC DNA]</scope>
    <source>
        <strain evidence="5">cv. Darmor-bzh</strain>
    </source>
</reference>
<dbReference type="SUPFAM" id="SSF53098">
    <property type="entry name" value="Ribonuclease H-like"/>
    <property type="match status" value="1"/>
</dbReference>
<dbReference type="PANTHER" id="PTHR23272:SF166">
    <property type="entry name" value="ZINC FINGER BED DOMAIN-CONTAINING PROTEIN RICESLEEPER 2-LIKE ISOFORM X1"/>
    <property type="match status" value="1"/>
</dbReference>
<dbReference type="Pfam" id="PF05699">
    <property type="entry name" value="Dimer_Tnp_hAT"/>
    <property type="match status" value="1"/>
</dbReference>
<dbReference type="Proteomes" id="UP000028999">
    <property type="component" value="Unassembled WGS sequence"/>
</dbReference>
<dbReference type="AlphaFoldDB" id="A0A078GK94"/>
<evidence type="ECO:0000313" key="3">
    <source>
        <dbReference type="EMBL" id="CAF1773106.1"/>
    </source>
</evidence>
<evidence type="ECO:0000313" key="5">
    <source>
        <dbReference type="Proteomes" id="UP000028999"/>
    </source>
</evidence>
<feature type="domain" description="HAT C-terminal dimerisation" evidence="2">
    <location>
        <begin position="5"/>
        <end position="47"/>
    </location>
</feature>
<accession>A0A078GK94</accession>
<dbReference type="EMBL" id="LK032197">
    <property type="protein sequence ID" value="CDY26980.1"/>
    <property type="molecule type" value="Genomic_DNA"/>
</dbReference>
<dbReference type="PaxDb" id="3708-A0A078GK94"/>
<gene>
    <name evidence="4" type="primary">BnaC09g36030D</name>
    <name evidence="3" type="ORF">DARMORV10_C09P53550.1</name>
    <name evidence="4" type="ORF">GSBRNA2T00036751001</name>
</gene>
<feature type="transmembrane region" description="Helical" evidence="1">
    <location>
        <begin position="74"/>
        <end position="95"/>
    </location>
</feature>
<keyword evidence="1" id="KW-1133">Transmembrane helix</keyword>
<name>A0A078GK94_BRANA</name>
<evidence type="ECO:0000259" key="2">
    <source>
        <dbReference type="Pfam" id="PF05699"/>
    </source>
</evidence>
<organism evidence="4 5">
    <name type="scientific">Brassica napus</name>
    <name type="common">Rape</name>
    <dbReference type="NCBI Taxonomy" id="3708"/>
    <lineage>
        <taxon>Eukaryota</taxon>
        <taxon>Viridiplantae</taxon>
        <taxon>Streptophyta</taxon>
        <taxon>Embryophyta</taxon>
        <taxon>Tracheophyta</taxon>
        <taxon>Spermatophyta</taxon>
        <taxon>Magnoliopsida</taxon>
        <taxon>eudicotyledons</taxon>
        <taxon>Gunneridae</taxon>
        <taxon>Pentapetalae</taxon>
        <taxon>rosids</taxon>
        <taxon>malvids</taxon>
        <taxon>Brassicales</taxon>
        <taxon>Brassicaceae</taxon>
        <taxon>Brassiceae</taxon>
        <taxon>Brassica</taxon>
    </lineage>
</organism>
<evidence type="ECO:0000313" key="4">
    <source>
        <dbReference type="EMBL" id="CDY26980.1"/>
    </source>
</evidence>
<keyword evidence="1" id="KW-0472">Membrane</keyword>
<keyword evidence="1" id="KW-0812">Transmembrane</keyword>
<sequence>MDSFKSLDILQWWKNNTHRYGDLPAMACDLLSVPITTVASGSSFSIEDEMDGEEEIVPSLNPLSRMKLKKKLDFYVDLVFDFIYIMTFVALFFPFRVFSHWTTNRALPYLCLQKDNTLTLTLISNFRSMHHDDNGMMNPTRPHPVRACPTETRLNWRSRRDGTGREDPIAISS</sequence>
<dbReference type="InterPro" id="IPR012337">
    <property type="entry name" value="RNaseH-like_sf"/>
</dbReference>
<reference evidence="3" key="3">
    <citation type="submission" date="2021-01" db="EMBL/GenBank/DDBJ databases">
        <authorList>
            <consortium name="Genoscope - CEA"/>
            <person name="William W."/>
        </authorList>
    </citation>
    <scope>NUCLEOTIDE SEQUENCE</scope>
</reference>
<reference evidence="4" key="2">
    <citation type="submission" date="2014-06" db="EMBL/GenBank/DDBJ databases">
        <authorList>
            <person name="Genoscope - CEA"/>
        </authorList>
    </citation>
    <scope>NUCLEOTIDE SEQUENCE</scope>
</reference>
<dbReference type="PANTHER" id="PTHR23272">
    <property type="entry name" value="BED FINGER-RELATED"/>
    <property type="match status" value="1"/>
</dbReference>
<dbReference type="EMBL" id="HG994373">
    <property type="protein sequence ID" value="CAF1773106.1"/>
    <property type="molecule type" value="Genomic_DNA"/>
</dbReference>
<protein>
    <submittedName>
        <fullName evidence="3">(rape) hypothetical protein</fullName>
    </submittedName>
    <submittedName>
        <fullName evidence="4">BnaC09g36030D protein</fullName>
    </submittedName>
</protein>
<evidence type="ECO:0000256" key="1">
    <source>
        <dbReference type="SAM" id="Phobius"/>
    </source>
</evidence>
<keyword evidence="5" id="KW-1185">Reference proteome</keyword>